<dbReference type="FunFam" id="3.40.50.720:FF:000307">
    <property type="entry name" value="2-dehydropantoate 2-reductase"/>
    <property type="match status" value="1"/>
</dbReference>
<accession>A0A559K6M8</accession>
<dbReference type="Pfam" id="PF08546">
    <property type="entry name" value="ApbA_C"/>
    <property type="match status" value="1"/>
</dbReference>
<protein>
    <recommendedName>
        <fullName evidence="4">2-dehydropantoate 2-reductase</fullName>
        <ecNumber evidence="4">1.1.1.169</ecNumber>
    </recommendedName>
    <alternativeName>
        <fullName evidence="4">Ketopantoate reductase</fullName>
    </alternativeName>
</protein>
<reference evidence="7 8" key="1">
    <citation type="submission" date="2019-07" db="EMBL/GenBank/DDBJ databases">
        <authorList>
            <person name="Kim J."/>
        </authorList>
    </citation>
    <scope>NUCLEOTIDE SEQUENCE [LARGE SCALE GENOMIC DNA]</scope>
    <source>
        <strain evidence="7 8">JC52</strain>
    </source>
</reference>
<dbReference type="AlphaFoldDB" id="A0A559K6M8"/>
<dbReference type="Gene3D" id="1.10.1040.10">
    <property type="entry name" value="N-(1-d-carboxylethyl)-l-norvaline Dehydrogenase, domain 2"/>
    <property type="match status" value="1"/>
</dbReference>
<dbReference type="SUPFAM" id="SSF48179">
    <property type="entry name" value="6-phosphogluconate dehydrogenase C-terminal domain-like"/>
    <property type="match status" value="1"/>
</dbReference>
<dbReference type="UniPathway" id="UPA00028">
    <property type="reaction ID" value="UER00004"/>
</dbReference>
<dbReference type="SUPFAM" id="SSF51735">
    <property type="entry name" value="NAD(P)-binding Rossmann-fold domains"/>
    <property type="match status" value="1"/>
</dbReference>
<comment type="catalytic activity">
    <reaction evidence="4">
        <text>(R)-pantoate + NADP(+) = 2-dehydropantoate + NADPH + H(+)</text>
        <dbReference type="Rhea" id="RHEA:16233"/>
        <dbReference type="ChEBI" id="CHEBI:11561"/>
        <dbReference type="ChEBI" id="CHEBI:15378"/>
        <dbReference type="ChEBI" id="CHEBI:15980"/>
        <dbReference type="ChEBI" id="CHEBI:57783"/>
        <dbReference type="ChEBI" id="CHEBI:58349"/>
        <dbReference type="EC" id="1.1.1.169"/>
    </reaction>
</comment>
<comment type="caution">
    <text evidence="7">The sequence shown here is derived from an EMBL/GenBank/DDBJ whole genome shotgun (WGS) entry which is preliminary data.</text>
</comment>
<dbReference type="InterPro" id="IPR013752">
    <property type="entry name" value="KPA_reductase"/>
</dbReference>
<gene>
    <name evidence="7" type="ORF">FPZ49_22440</name>
</gene>
<dbReference type="NCBIfam" id="TIGR00745">
    <property type="entry name" value="apbA_panE"/>
    <property type="match status" value="1"/>
</dbReference>
<dbReference type="EMBL" id="VNJI01000032">
    <property type="protein sequence ID" value="TVY07780.1"/>
    <property type="molecule type" value="Genomic_DNA"/>
</dbReference>
<evidence type="ECO:0000313" key="8">
    <source>
        <dbReference type="Proteomes" id="UP000317036"/>
    </source>
</evidence>
<dbReference type="Gene3D" id="3.40.50.720">
    <property type="entry name" value="NAD(P)-binding Rossmann-like Domain"/>
    <property type="match status" value="1"/>
</dbReference>
<proteinExistence type="inferred from homology"/>
<dbReference type="GO" id="GO:0008677">
    <property type="term" value="F:2-dehydropantoate 2-reductase activity"/>
    <property type="evidence" value="ECO:0007669"/>
    <property type="project" value="UniProtKB-EC"/>
</dbReference>
<dbReference type="OrthoDB" id="9793586at2"/>
<evidence type="ECO:0000256" key="2">
    <source>
        <dbReference type="ARBA" id="ARBA00022857"/>
    </source>
</evidence>
<comment type="similarity">
    <text evidence="1 4">Belongs to the ketopantoate reductase family.</text>
</comment>
<dbReference type="InterPro" id="IPR003710">
    <property type="entry name" value="ApbA"/>
</dbReference>
<keyword evidence="2 4" id="KW-0521">NADP</keyword>
<feature type="domain" description="Ketopantoate reductase C-terminal" evidence="6">
    <location>
        <begin position="178"/>
        <end position="300"/>
    </location>
</feature>
<keyword evidence="4" id="KW-0566">Pantothenate biosynthesis</keyword>
<comment type="function">
    <text evidence="4">Catalyzes the NADPH-dependent reduction of ketopantoate into pantoic acid.</text>
</comment>
<dbReference type="GO" id="GO:0005737">
    <property type="term" value="C:cytoplasm"/>
    <property type="evidence" value="ECO:0007669"/>
    <property type="project" value="TreeGrafter"/>
</dbReference>
<dbReference type="PANTHER" id="PTHR21708">
    <property type="entry name" value="PROBABLE 2-DEHYDROPANTOATE 2-REDUCTASE"/>
    <property type="match status" value="1"/>
</dbReference>
<keyword evidence="3 4" id="KW-0560">Oxidoreductase</keyword>
<keyword evidence="8" id="KW-1185">Reference proteome</keyword>
<organism evidence="7 8">
    <name type="scientific">Paenibacillus cremeus</name>
    <dbReference type="NCBI Taxonomy" id="2163881"/>
    <lineage>
        <taxon>Bacteria</taxon>
        <taxon>Bacillati</taxon>
        <taxon>Bacillota</taxon>
        <taxon>Bacilli</taxon>
        <taxon>Bacillales</taxon>
        <taxon>Paenibacillaceae</taxon>
        <taxon>Paenibacillus</taxon>
    </lineage>
</organism>
<dbReference type="InterPro" id="IPR036291">
    <property type="entry name" value="NAD(P)-bd_dom_sf"/>
</dbReference>
<evidence type="ECO:0000256" key="1">
    <source>
        <dbReference type="ARBA" id="ARBA00007870"/>
    </source>
</evidence>
<dbReference type="RefSeq" id="WP_144851187.1">
    <property type="nucleotide sequence ID" value="NZ_VNJI01000032.1"/>
</dbReference>
<evidence type="ECO:0000259" key="6">
    <source>
        <dbReference type="Pfam" id="PF08546"/>
    </source>
</evidence>
<dbReference type="InterPro" id="IPR013332">
    <property type="entry name" value="KPR_N"/>
</dbReference>
<dbReference type="Proteomes" id="UP000317036">
    <property type="component" value="Unassembled WGS sequence"/>
</dbReference>
<name>A0A559K6M8_9BACL</name>
<dbReference type="InterPro" id="IPR008927">
    <property type="entry name" value="6-PGluconate_DH-like_C_sf"/>
</dbReference>
<sequence length="310" mass="32975">MNITIVGAGAVGGYFGGRMLEAGLDVTFLVREKRAEQLRATGLRLRSYYGDAELHNASLALHADEIKACDLVIVAVKNYQLPAVIDSIRNLVERGALVLPLLNGVEHFEVLKQAFGEAAVLGGMCQVIATLDEEGAIVQIGQAQEMVFGPLSPGQEPVAQALSEACAGAKMRAMYREDILAQIWQKYAFITAFSGITTASRLTIGPVIACDASREVFHRVLTEMTELAAANGVPLPEGFAEQTVGRMSKLPGESTSSMHKDFLKGLPLEVESLQGGALRMAAGTGILLPTVSTLYGLIKPFESGSTPNKA</sequence>
<dbReference type="PANTHER" id="PTHR21708:SF26">
    <property type="entry name" value="2-DEHYDROPANTOATE 2-REDUCTASE"/>
    <property type="match status" value="1"/>
</dbReference>
<evidence type="ECO:0000313" key="7">
    <source>
        <dbReference type="EMBL" id="TVY07780.1"/>
    </source>
</evidence>
<dbReference type="Pfam" id="PF02558">
    <property type="entry name" value="ApbA"/>
    <property type="match status" value="1"/>
</dbReference>
<dbReference type="FunFam" id="1.10.1040.10:FF:000017">
    <property type="entry name" value="2-dehydropantoate 2-reductase"/>
    <property type="match status" value="1"/>
</dbReference>
<comment type="pathway">
    <text evidence="4">Cofactor biosynthesis; (R)-pantothenate biosynthesis; (R)-pantoate from 3-methyl-2-oxobutanoate: step 2/2.</text>
</comment>
<evidence type="ECO:0000259" key="5">
    <source>
        <dbReference type="Pfam" id="PF02558"/>
    </source>
</evidence>
<evidence type="ECO:0000256" key="4">
    <source>
        <dbReference type="RuleBase" id="RU362068"/>
    </source>
</evidence>
<evidence type="ECO:0000256" key="3">
    <source>
        <dbReference type="ARBA" id="ARBA00023002"/>
    </source>
</evidence>
<dbReference type="GO" id="GO:0015940">
    <property type="term" value="P:pantothenate biosynthetic process"/>
    <property type="evidence" value="ECO:0007669"/>
    <property type="project" value="UniProtKB-UniPathway"/>
</dbReference>
<dbReference type="InterPro" id="IPR013328">
    <property type="entry name" value="6PGD_dom2"/>
</dbReference>
<dbReference type="InterPro" id="IPR051402">
    <property type="entry name" value="KPR-Related"/>
</dbReference>
<feature type="domain" description="Ketopantoate reductase N-terminal" evidence="5">
    <location>
        <begin position="3"/>
        <end position="152"/>
    </location>
</feature>
<dbReference type="EC" id="1.1.1.169" evidence="4"/>